<keyword evidence="12" id="KW-1185">Reference proteome</keyword>
<dbReference type="SUPFAM" id="SSF53448">
    <property type="entry name" value="Nucleotide-diphospho-sugar transferases"/>
    <property type="match status" value="1"/>
</dbReference>
<evidence type="ECO:0000256" key="9">
    <source>
        <dbReference type="SAM" id="Phobius"/>
    </source>
</evidence>
<gene>
    <name evidence="11" type="ORF">H3H39_03950</name>
</gene>
<feature type="transmembrane region" description="Helical" evidence="9">
    <location>
        <begin position="239"/>
        <end position="260"/>
    </location>
</feature>
<dbReference type="CDD" id="cd04187">
    <property type="entry name" value="DPM1_like_bac"/>
    <property type="match status" value="1"/>
</dbReference>
<evidence type="ECO:0000256" key="7">
    <source>
        <dbReference type="ARBA" id="ARBA00023136"/>
    </source>
</evidence>
<dbReference type="InterPro" id="IPR029044">
    <property type="entry name" value="Nucleotide-diphossugar_trans"/>
</dbReference>
<dbReference type="GO" id="GO:0005886">
    <property type="term" value="C:plasma membrane"/>
    <property type="evidence" value="ECO:0007669"/>
    <property type="project" value="UniProtKB-SubCell"/>
</dbReference>
<feature type="domain" description="Glycosyltransferase 2-like" evidence="10">
    <location>
        <begin position="14"/>
        <end position="177"/>
    </location>
</feature>
<evidence type="ECO:0000256" key="8">
    <source>
        <dbReference type="ARBA" id="ARBA00038152"/>
    </source>
</evidence>
<comment type="subcellular location">
    <subcellularLocation>
        <location evidence="1">Cell membrane</location>
        <topology evidence="1">Multi-pass membrane protein</topology>
    </subcellularLocation>
</comment>
<dbReference type="GO" id="GO:0016757">
    <property type="term" value="F:glycosyltransferase activity"/>
    <property type="evidence" value="ECO:0007669"/>
    <property type="project" value="UniProtKB-KW"/>
</dbReference>
<dbReference type="InterPro" id="IPR050256">
    <property type="entry name" value="Glycosyltransferase_2"/>
</dbReference>
<feature type="transmembrane region" description="Helical" evidence="9">
    <location>
        <begin position="272"/>
        <end position="297"/>
    </location>
</feature>
<evidence type="ECO:0000313" key="11">
    <source>
        <dbReference type="EMBL" id="MBA5686203.1"/>
    </source>
</evidence>
<keyword evidence="2" id="KW-1003">Cell membrane</keyword>
<keyword evidence="4 11" id="KW-0808">Transferase</keyword>
<dbReference type="AlphaFoldDB" id="A0A7W2F6R2"/>
<dbReference type="PANTHER" id="PTHR48090">
    <property type="entry name" value="UNDECAPRENYL-PHOSPHATE 4-DEOXY-4-FORMAMIDO-L-ARABINOSE TRANSFERASE-RELATED"/>
    <property type="match status" value="1"/>
</dbReference>
<dbReference type="EMBL" id="JACEZU010000002">
    <property type="protein sequence ID" value="MBA5686203.1"/>
    <property type="molecule type" value="Genomic_DNA"/>
</dbReference>
<keyword evidence="7 9" id="KW-0472">Membrane</keyword>
<evidence type="ECO:0000256" key="2">
    <source>
        <dbReference type="ARBA" id="ARBA00022475"/>
    </source>
</evidence>
<reference evidence="11 12" key="1">
    <citation type="submission" date="2020-07" db="EMBL/GenBank/DDBJ databases">
        <title>Novel species isolated from subtropical streams in China.</title>
        <authorList>
            <person name="Lu H."/>
        </authorList>
    </citation>
    <scope>NUCLEOTIDE SEQUENCE [LARGE SCALE GENOMIC DNA]</scope>
    <source>
        <strain evidence="11 12">LX47W</strain>
    </source>
</reference>
<keyword evidence="5 9" id="KW-0812">Transmembrane</keyword>
<sequence>MRPTTPCGQPDLVSIVVPFFNEADGIQLFHQTLRPILDSQPQVRFEVICVDDGSQDHTLEQLLALSGLDGRFRVIELSRNFGKEAALTAGIDMASGEAVIPIDADLQDPPELIAALLAEWRRGFDVVLARRVDRTADSFLKRTTASLFYKVHNQISTIQVPQDVGDYRLMSRNAIEALKQLPENQRFMKGLFAWIGFRSTTIDYVRHTRASGKTKFSGWRLWNFAIDGITSFSTAPLKVWTYIGGAGAVLSLCYASFIVLRTLILGVDVPGFASLLVAILFLGSLQLISIGVLGEYIGRIYLESKQRPTYIVRQRYGVADES</sequence>
<keyword evidence="6 9" id="KW-1133">Transmembrane helix</keyword>
<evidence type="ECO:0000259" key="10">
    <source>
        <dbReference type="Pfam" id="PF00535"/>
    </source>
</evidence>
<dbReference type="PANTHER" id="PTHR48090:SF1">
    <property type="entry name" value="PROPHAGE BACTOPRENOL GLUCOSYL TRANSFERASE HOMOLOG"/>
    <property type="match status" value="1"/>
</dbReference>
<proteinExistence type="inferred from homology"/>
<dbReference type="Proteomes" id="UP000573499">
    <property type="component" value="Unassembled WGS sequence"/>
</dbReference>
<evidence type="ECO:0000256" key="1">
    <source>
        <dbReference type="ARBA" id="ARBA00004651"/>
    </source>
</evidence>
<dbReference type="InterPro" id="IPR001173">
    <property type="entry name" value="Glyco_trans_2-like"/>
</dbReference>
<comment type="caution">
    <text evidence="11">The sequence shown here is derived from an EMBL/GenBank/DDBJ whole genome shotgun (WGS) entry which is preliminary data.</text>
</comment>
<evidence type="ECO:0000256" key="6">
    <source>
        <dbReference type="ARBA" id="ARBA00022989"/>
    </source>
</evidence>
<comment type="similarity">
    <text evidence="8">Belongs to the glycosyltransferase 2 family. GtrB subfamily.</text>
</comment>
<dbReference type="FunFam" id="3.90.550.10:FF:000079">
    <property type="entry name" value="Probable glycosyl transferase"/>
    <property type="match status" value="1"/>
</dbReference>
<evidence type="ECO:0000256" key="4">
    <source>
        <dbReference type="ARBA" id="ARBA00022679"/>
    </source>
</evidence>
<evidence type="ECO:0000256" key="5">
    <source>
        <dbReference type="ARBA" id="ARBA00022692"/>
    </source>
</evidence>
<protein>
    <submittedName>
        <fullName evidence="11">Glycosyltransferase family 2 protein</fullName>
    </submittedName>
</protein>
<evidence type="ECO:0000256" key="3">
    <source>
        <dbReference type="ARBA" id="ARBA00022676"/>
    </source>
</evidence>
<evidence type="ECO:0000313" key="12">
    <source>
        <dbReference type="Proteomes" id="UP000573499"/>
    </source>
</evidence>
<name>A0A7W2F6R2_9BURK</name>
<dbReference type="Gene3D" id="3.90.550.10">
    <property type="entry name" value="Spore Coat Polysaccharide Biosynthesis Protein SpsA, Chain A"/>
    <property type="match status" value="1"/>
</dbReference>
<organism evidence="11 12">
    <name type="scientific">Rugamonas apoptosis</name>
    <dbReference type="NCBI Taxonomy" id="2758570"/>
    <lineage>
        <taxon>Bacteria</taxon>
        <taxon>Pseudomonadati</taxon>
        <taxon>Pseudomonadota</taxon>
        <taxon>Betaproteobacteria</taxon>
        <taxon>Burkholderiales</taxon>
        <taxon>Oxalobacteraceae</taxon>
        <taxon>Telluria group</taxon>
        <taxon>Rugamonas</taxon>
    </lineage>
</organism>
<accession>A0A7W2F6R2</accession>
<keyword evidence="3" id="KW-0328">Glycosyltransferase</keyword>
<dbReference type="Pfam" id="PF00535">
    <property type="entry name" value="Glycos_transf_2"/>
    <property type="match status" value="1"/>
</dbReference>